<organism evidence="1 2">
    <name type="scientific">Trametes coccinea (strain BRFM310)</name>
    <name type="common">Pycnoporus coccineus</name>
    <dbReference type="NCBI Taxonomy" id="1353009"/>
    <lineage>
        <taxon>Eukaryota</taxon>
        <taxon>Fungi</taxon>
        <taxon>Dikarya</taxon>
        <taxon>Basidiomycota</taxon>
        <taxon>Agaricomycotina</taxon>
        <taxon>Agaricomycetes</taxon>
        <taxon>Polyporales</taxon>
        <taxon>Polyporaceae</taxon>
        <taxon>Trametes</taxon>
    </lineage>
</organism>
<dbReference type="EMBL" id="KZ084110">
    <property type="protein sequence ID" value="OSD01669.1"/>
    <property type="molecule type" value="Genomic_DNA"/>
</dbReference>
<evidence type="ECO:0000313" key="1">
    <source>
        <dbReference type="EMBL" id="OSD01669.1"/>
    </source>
</evidence>
<gene>
    <name evidence="1" type="ORF">PYCCODRAFT_1412441</name>
</gene>
<dbReference type="STRING" id="1353009.A0A1Y2IKK8"/>
<dbReference type="Proteomes" id="UP000193067">
    <property type="component" value="Unassembled WGS sequence"/>
</dbReference>
<dbReference type="OrthoDB" id="2586076at2759"/>
<evidence type="ECO:0008006" key="3">
    <source>
        <dbReference type="Google" id="ProtNLM"/>
    </source>
</evidence>
<evidence type="ECO:0000313" key="2">
    <source>
        <dbReference type="Proteomes" id="UP000193067"/>
    </source>
</evidence>
<accession>A0A1Y2IKK8</accession>
<reference evidence="1 2" key="1">
    <citation type="journal article" date="2015" name="Biotechnol. Biofuels">
        <title>Enhanced degradation of softwood versus hardwood by the white-rot fungus Pycnoporus coccineus.</title>
        <authorList>
            <person name="Couturier M."/>
            <person name="Navarro D."/>
            <person name="Chevret D."/>
            <person name="Henrissat B."/>
            <person name="Piumi F."/>
            <person name="Ruiz-Duenas F.J."/>
            <person name="Martinez A.T."/>
            <person name="Grigoriev I.V."/>
            <person name="Riley R."/>
            <person name="Lipzen A."/>
            <person name="Berrin J.G."/>
            <person name="Master E.R."/>
            <person name="Rosso M.N."/>
        </authorList>
    </citation>
    <scope>NUCLEOTIDE SEQUENCE [LARGE SCALE GENOMIC DNA]</scope>
    <source>
        <strain evidence="1 2">BRFM310</strain>
    </source>
</reference>
<name>A0A1Y2IKK8_TRAC3</name>
<keyword evidence="2" id="KW-1185">Reference proteome</keyword>
<sequence>MEPDELPPSYSWISSNNPAPLYSERASSSERVLQAGPCVCVSSSGPGAQKFIYKSDSLEVRLHPPRWGSTLPAYGLAGNVEGVLTFRKPCTHVLEVSVSLLGVLTTSASQHASIAVPGVDKVQLLKKKTILFSAPSGSTASVSGEHPFALQFPHYIDDGTEPLPPSYTVYQPGVSTEIAYHLRVDVVRKGLRRHEKLSVPVLYLPKSRPTTPPLEHIPWSARVDGENDERVCCMQLSPTWPNRVDPHSQQLEELPTISLTLPSTKCFASGDTIPLSLKIESPKSPALAKMLSYNAHLSLVKRQKTWLSLGKQVSVREHLLSRAGVYLADDSREGMAYLRMELEAGEAGRECSWRVDGAVAVEHVIRLVILPPEHLKNFPVYRCEVPITLTTDPFGTLQSELFAMSGVPFPALGLNDPARHLRAVSVV</sequence>
<protein>
    <recommendedName>
        <fullName evidence="3">Arrestin-like N-terminal domain-containing protein</fullName>
    </recommendedName>
</protein>
<dbReference type="AlphaFoldDB" id="A0A1Y2IKK8"/>
<proteinExistence type="predicted"/>